<dbReference type="AlphaFoldDB" id="A0A1T4PJT3"/>
<accession>A0A1T4PJT3</accession>
<feature type="region of interest" description="Disordered" evidence="1">
    <location>
        <begin position="32"/>
        <end position="167"/>
    </location>
</feature>
<feature type="signal peptide" evidence="2">
    <location>
        <begin position="1"/>
        <end position="24"/>
    </location>
</feature>
<dbReference type="EMBL" id="FUXP01000003">
    <property type="protein sequence ID" value="SJZ91729.1"/>
    <property type="molecule type" value="Genomic_DNA"/>
</dbReference>
<gene>
    <name evidence="4" type="ORF">SAMN02745674_01239</name>
</gene>
<evidence type="ECO:0000313" key="5">
    <source>
        <dbReference type="Proteomes" id="UP000190061"/>
    </source>
</evidence>
<organism evidence="4 5">
    <name type="scientific">Lysobacter spongiicola DSM 21749</name>
    <dbReference type="NCBI Taxonomy" id="1122188"/>
    <lineage>
        <taxon>Bacteria</taxon>
        <taxon>Pseudomonadati</taxon>
        <taxon>Pseudomonadota</taxon>
        <taxon>Gammaproteobacteria</taxon>
        <taxon>Lysobacterales</taxon>
        <taxon>Lysobacteraceae</taxon>
        <taxon>Novilysobacter</taxon>
    </lineage>
</organism>
<evidence type="ECO:0000313" key="4">
    <source>
        <dbReference type="EMBL" id="SJZ91729.1"/>
    </source>
</evidence>
<dbReference type="Pfam" id="PF13202">
    <property type="entry name" value="EF-hand_5"/>
    <property type="match status" value="2"/>
</dbReference>
<dbReference type="OrthoDB" id="6310942at2"/>
<dbReference type="STRING" id="1122188.SAMN02745674_01239"/>
<dbReference type="PROSITE" id="PS50222">
    <property type="entry name" value="EF_HAND_2"/>
    <property type="match status" value="1"/>
</dbReference>
<feature type="domain" description="EF-hand" evidence="3">
    <location>
        <begin position="123"/>
        <end position="158"/>
    </location>
</feature>
<dbReference type="InterPro" id="IPR011992">
    <property type="entry name" value="EF-hand-dom_pair"/>
</dbReference>
<evidence type="ECO:0000256" key="1">
    <source>
        <dbReference type="SAM" id="MobiDB-lite"/>
    </source>
</evidence>
<keyword evidence="2" id="KW-0732">Signal</keyword>
<dbReference type="InterPro" id="IPR002048">
    <property type="entry name" value="EF_hand_dom"/>
</dbReference>
<feature type="chain" id="PRO_5012278548" evidence="2">
    <location>
        <begin position="25"/>
        <end position="167"/>
    </location>
</feature>
<protein>
    <submittedName>
        <fullName evidence="4">EF hand</fullName>
    </submittedName>
</protein>
<dbReference type="PROSITE" id="PS00018">
    <property type="entry name" value="EF_HAND_1"/>
    <property type="match status" value="1"/>
</dbReference>
<proteinExistence type="predicted"/>
<sequence length="167" mass="17985">MDTRNRTLLAVALAGALAAPLVLAQDMETTTRATTGVDTNSDQVDTELPPRANELVDQADPRIPETEATDNPMTDVPPPSPIESDLDPRDTDDLVDDAAIPDRSRWSDLDTDGDGRVSSEEGAMDADFTTNFSMMDGNGDGFVSDAEFTTHSRGAGVEPEEEEEEDR</sequence>
<dbReference type="RefSeq" id="WP_078757838.1">
    <property type="nucleotide sequence ID" value="NZ_FUXP01000003.1"/>
</dbReference>
<feature type="compositionally biased region" description="Polar residues" evidence="1">
    <location>
        <begin position="32"/>
        <end position="43"/>
    </location>
</feature>
<dbReference type="SUPFAM" id="SSF47473">
    <property type="entry name" value="EF-hand"/>
    <property type="match status" value="1"/>
</dbReference>
<evidence type="ECO:0000256" key="2">
    <source>
        <dbReference type="SAM" id="SignalP"/>
    </source>
</evidence>
<reference evidence="4 5" key="1">
    <citation type="submission" date="2017-02" db="EMBL/GenBank/DDBJ databases">
        <authorList>
            <person name="Peterson S.W."/>
        </authorList>
    </citation>
    <scope>NUCLEOTIDE SEQUENCE [LARGE SCALE GENOMIC DNA]</scope>
    <source>
        <strain evidence="4 5">DSM 21749</strain>
    </source>
</reference>
<feature type="compositionally biased region" description="Basic and acidic residues" evidence="1">
    <location>
        <begin position="100"/>
        <end position="119"/>
    </location>
</feature>
<dbReference type="InterPro" id="IPR018247">
    <property type="entry name" value="EF_Hand_1_Ca_BS"/>
</dbReference>
<dbReference type="Proteomes" id="UP000190061">
    <property type="component" value="Unassembled WGS sequence"/>
</dbReference>
<name>A0A1T4PJT3_9GAMM</name>
<dbReference type="Gene3D" id="1.10.238.10">
    <property type="entry name" value="EF-hand"/>
    <property type="match status" value="1"/>
</dbReference>
<dbReference type="GO" id="GO:0005509">
    <property type="term" value="F:calcium ion binding"/>
    <property type="evidence" value="ECO:0007669"/>
    <property type="project" value="InterPro"/>
</dbReference>
<evidence type="ECO:0000259" key="3">
    <source>
        <dbReference type="PROSITE" id="PS50222"/>
    </source>
</evidence>
<keyword evidence="5" id="KW-1185">Reference proteome</keyword>
<feature type="compositionally biased region" description="Acidic residues" evidence="1">
    <location>
        <begin position="158"/>
        <end position="167"/>
    </location>
</feature>